<dbReference type="GO" id="GO:0055052">
    <property type="term" value="C:ATP-binding cassette (ABC) transporter complex, substrate-binding subunit-containing"/>
    <property type="evidence" value="ECO:0007669"/>
    <property type="project" value="TreeGrafter"/>
</dbReference>
<dbReference type="Gene3D" id="3.40.190.10">
    <property type="entry name" value="Periplasmic binding protein-like II"/>
    <property type="match status" value="2"/>
</dbReference>
<dbReference type="Proteomes" id="UP000006742">
    <property type="component" value="Chromosome"/>
</dbReference>
<dbReference type="HOGENOM" id="CLU_031285_17_3_11"/>
<evidence type="ECO:0000256" key="2">
    <source>
        <dbReference type="ARBA" id="ARBA00022448"/>
    </source>
</evidence>
<accession>D6ZIN7</accession>
<organism evidence="4 5">
    <name type="scientific">Mobiluncus curtisii (strain ATCC 43063 / DSM 2711 / V125)</name>
    <name type="common">Falcivibrio vaginalis</name>
    <dbReference type="NCBI Taxonomy" id="548479"/>
    <lineage>
        <taxon>Bacteria</taxon>
        <taxon>Bacillati</taxon>
        <taxon>Actinomycetota</taxon>
        <taxon>Actinomycetes</taxon>
        <taxon>Actinomycetales</taxon>
        <taxon>Actinomycetaceae</taxon>
        <taxon>Mobiluncus</taxon>
    </lineage>
</organism>
<gene>
    <name evidence="4" type="ordered locus">HMPREF0573_10267</name>
</gene>
<reference evidence="5" key="1">
    <citation type="submission" date="2010-03" db="EMBL/GenBank/DDBJ databases">
        <title>Complete sequence of Mobiluncus curtisii ATCC 43063.</title>
        <authorList>
            <person name="Muzny D."/>
            <person name="Qin X."/>
            <person name="Deng J."/>
            <person name="Jiang H."/>
            <person name="Liu Y."/>
            <person name="Qu J."/>
            <person name="Song X.-Z."/>
            <person name="Zhang L."/>
            <person name="Thornton R."/>
            <person name="Coyle M."/>
            <person name="Francisco L."/>
            <person name="Jackson L."/>
            <person name="Javaid M."/>
            <person name="Korchina V."/>
            <person name="Kovar C."/>
            <person name="Mata R."/>
            <person name="Mathew T."/>
            <person name="Ngo R."/>
            <person name="Nguyen L."/>
            <person name="Nguyen N."/>
            <person name="Okwuonu G."/>
            <person name="Ongeri F."/>
            <person name="Pham C."/>
            <person name="Simmons D."/>
            <person name="Wilczek-Boney K."/>
            <person name="Hale W."/>
            <person name="Jakkamsetti A."/>
            <person name="Pham P."/>
            <person name="Ruth R."/>
            <person name="San Lucas F."/>
            <person name="Warren J."/>
            <person name="Zhang J."/>
            <person name="Zhao Z."/>
            <person name="Zhou C."/>
            <person name="Zhu D."/>
            <person name="Lee S."/>
            <person name="Bess C."/>
            <person name="Blankenburg K."/>
            <person name="Forbes L."/>
            <person name="Fu Q."/>
            <person name="Gubbala S."/>
            <person name="Hirani K."/>
            <person name="Jayaseelan J.C."/>
            <person name="Lara F."/>
            <person name="Munidasa M."/>
            <person name="Palculict T."/>
            <person name="Patil S."/>
            <person name="Pu L.-L."/>
            <person name="Saada N."/>
            <person name="Tang L."/>
            <person name="Weissenberger G."/>
            <person name="Zhu Y."/>
            <person name="Hemphill L."/>
            <person name="Shang Y."/>
            <person name="Youmans B."/>
            <person name="Ayvaz T."/>
            <person name="Ross M."/>
            <person name="Santibanez J."/>
            <person name="Aqrawi P."/>
            <person name="Gross S."/>
            <person name="Joshi V."/>
            <person name="Fowler G."/>
            <person name="Nazareth L."/>
            <person name="Reid J."/>
            <person name="Worley K."/>
            <person name="Petrosino J."/>
            <person name="Highlander S."/>
            <person name="Gibbs R."/>
            <person name="Gibbs R."/>
        </authorList>
    </citation>
    <scope>NUCLEOTIDE SEQUENCE [LARGE SCALE GENOMIC DNA]</scope>
    <source>
        <strain evidence="5">ATCC 43063 / DSM 2711 / V125</strain>
    </source>
</reference>
<comment type="similarity">
    <text evidence="1">Belongs to the bacterial solute-binding protein 1 family.</text>
</comment>
<dbReference type="AlphaFoldDB" id="D6ZIN7"/>
<dbReference type="GO" id="GO:0042956">
    <property type="term" value="P:maltodextrin transmembrane transport"/>
    <property type="evidence" value="ECO:0007669"/>
    <property type="project" value="TreeGrafter"/>
</dbReference>
<dbReference type="EMBL" id="CP001992">
    <property type="protein sequence ID" value="ADI66586.1"/>
    <property type="molecule type" value="Genomic_DNA"/>
</dbReference>
<dbReference type="GO" id="GO:1901982">
    <property type="term" value="F:maltose binding"/>
    <property type="evidence" value="ECO:0007669"/>
    <property type="project" value="TreeGrafter"/>
</dbReference>
<evidence type="ECO:0000313" key="4">
    <source>
        <dbReference type="EMBL" id="ADI66586.1"/>
    </source>
</evidence>
<dbReference type="PANTHER" id="PTHR30061">
    <property type="entry name" value="MALTOSE-BINDING PERIPLASMIC PROTEIN"/>
    <property type="match status" value="1"/>
</dbReference>
<dbReference type="KEGG" id="mcu:HMPREF0573_10267"/>
<dbReference type="eggNOG" id="COG2182">
    <property type="taxonomic scope" value="Bacteria"/>
</dbReference>
<dbReference type="SUPFAM" id="SSF53850">
    <property type="entry name" value="Periplasmic binding protein-like II"/>
    <property type="match status" value="1"/>
</dbReference>
<keyword evidence="3" id="KW-0732">Signal</keyword>
<dbReference type="InterPro" id="IPR006059">
    <property type="entry name" value="SBP"/>
</dbReference>
<sequence length="450" mass="47792">MFASKSGGYFARHFAELSEPGRNPPRLSKGKLMSMTWKKAFGLIAASAVALSMSACGGGAGGNSASGKTEDVSLSVWAPQEDQADGNSWLAKMEESFEKAHPEYKITWKNDVVSEGDAKTKVETDPTAAADVYMFANDQLGGLLDAEAIGELGENEAKQVKEQNEASMVDSVTGTDGKIYGVPFTSNTWFMYYNSKKFSADDVKSLDTMLEKGKVSFPLDNSWFIQSFYTKGAGLTFFGDKGNDAAKGITFADGDAAATAVTKYLVGLANNPNFMDDAEGSGLGALKAGDTDVVFSGTWDAASVKEALGDGYAAAKLPTYKLDGKDVQMEAFAGSKAVAYNPHAKNAKAAAQFAAFLGSTEAQKAHYEMRGIVPTDKSLADSITDDDFAAKAQLEVISEASILQPTISAMGSWWDPAQAFGKGILNKEITEATAEAQTQKWSEQLAKMVG</sequence>
<keyword evidence="2" id="KW-0813">Transport</keyword>
<protein>
    <submittedName>
        <fullName evidence="4">ABC transporter, solute-binding protein</fullName>
    </submittedName>
</protein>
<evidence type="ECO:0000313" key="5">
    <source>
        <dbReference type="Proteomes" id="UP000006742"/>
    </source>
</evidence>
<evidence type="ECO:0000256" key="3">
    <source>
        <dbReference type="ARBA" id="ARBA00022729"/>
    </source>
</evidence>
<dbReference type="GO" id="GO:0015768">
    <property type="term" value="P:maltose transport"/>
    <property type="evidence" value="ECO:0007669"/>
    <property type="project" value="TreeGrafter"/>
</dbReference>
<dbReference type="Pfam" id="PF13416">
    <property type="entry name" value="SBP_bac_8"/>
    <property type="match status" value="1"/>
</dbReference>
<keyword evidence="5" id="KW-1185">Reference proteome</keyword>
<name>D6ZIN7_MOBCV</name>
<dbReference type="PANTHER" id="PTHR30061:SF50">
    <property type="entry name" value="MALTOSE_MALTODEXTRIN-BINDING PERIPLASMIC PROTEIN"/>
    <property type="match status" value="1"/>
</dbReference>
<dbReference type="STRING" id="548479.HMPREF0573_10267"/>
<evidence type="ECO:0000256" key="1">
    <source>
        <dbReference type="ARBA" id="ARBA00008520"/>
    </source>
</evidence>
<proteinExistence type="inferred from homology"/>